<organism evidence="3 4">
    <name type="scientific">Cylindrobasidium torrendii FP15055 ss-10</name>
    <dbReference type="NCBI Taxonomy" id="1314674"/>
    <lineage>
        <taxon>Eukaryota</taxon>
        <taxon>Fungi</taxon>
        <taxon>Dikarya</taxon>
        <taxon>Basidiomycota</taxon>
        <taxon>Agaricomycotina</taxon>
        <taxon>Agaricomycetes</taxon>
        <taxon>Agaricomycetidae</taxon>
        <taxon>Agaricales</taxon>
        <taxon>Marasmiineae</taxon>
        <taxon>Physalacriaceae</taxon>
        <taxon>Cylindrobasidium</taxon>
    </lineage>
</organism>
<dbReference type="Pfam" id="PF00085">
    <property type="entry name" value="Thioredoxin"/>
    <property type="match status" value="1"/>
</dbReference>
<evidence type="ECO:0000259" key="2">
    <source>
        <dbReference type="PROSITE" id="PS51352"/>
    </source>
</evidence>
<dbReference type="GO" id="GO:0015035">
    <property type="term" value="F:protein-disulfide reductase activity"/>
    <property type="evidence" value="ECO:0007669"/>
    <property type="project" value="TreeGrafter"/>
</dbReference>
<gene>
    <name evidence="3" type="ORF">CYLTODRAFT_427573</name>
</gene>
<dbReference type="STRING" id="1314674.A0A0D7AT22"/>
<dbReference type="PANTHER" id="PTHR45815">
    <property type="entry name" value="PROTEIN DISULFIDE-ISOMERASE A6"/>
    <property type="match status" value="1"/>
</dbReference>
<dbReference type="InterPro" id="IPR036249">
    <property type="entry name" value="Thioredoxin-like_sf"/>
</dbReference>
<dbReference type="PANTHER" id="PTHR45815:SF3">
    <property type="entry name" value="PROTEIN DISULFIDE-ISOMERASE A6"/>
    <property type="match status" value="1"/>
</dbReference>
<dbReference type="EMBL" id="KN880966">
    <property type="protein sequence ID" value="KIY61357.1"/>
    <property type="molecule type" value="Genomic_DNA"/>
</dbReference>
<proteinExistence type="predicted"/>
<dbReference type="GO" id="GO:0034976">
    <property type="term" value="P:response to endoplasmic reticulum stress"/>
    <property type="evidence" value="ECO:0007669"/>
    <property type="project" value="TreeGrafter"/>
</dbReference>
<dbReference type="InterPro" id="IPR013766">
    <property type="entry name" value="Thioredoxin_domain"/>
</dbReference>
<feature type="domain" description="Thioredoxin" evidence="2">
    <location>
        <begin position="1"/>
        <end position="108"/>
    </location>
</feature>
<reference evidence="3 4" key="1">
    <citation type="journal article" date="2015" name="Fungal Genet. Biol.">
        <title>Evolution of novel wood decay mechanisms in Agaricales revealed by the genome sequences of Fistulina hepatica and Cylindrobasidium torrendii.</title>
        <authorList>
            <person name="Floudas D."/>
            <person name="Held B.W."/>
            <person name="Riley R."/>
            <person name="Nagy L.G."/>
            <person name="Koehler G."/>
            <person name="Ransdell A.S."/>
            <person name="Younus H."/>
            <person name="Chow J."/>
            <person name="Chiniquy J."/>
            <person name="Lipzen A."/>
            <person name="Tritt A."/>
            <person name="Sun H."/>
            <person name="Haridas S."/>
            <person name="LaButti K."/>
            <person name="Ohm R.A."/>
            <person name="Kues U."/>
            <person name="Blanchette R.A."/>
            <person name="Grigoriev I.V."/>
            <person name="Minto R.E."/>
            <person name="Hibbett D.S."/>
        </authorList>
    </citation>
    <scope>NUCLEOTIDE SEQUENCE [LARGE SCALE GENOMIC DNA]</scope>
    <source>
        <strain evidence="3 4">FP15055 ss-10</strain>
    </source>
</reference>
<dbReference type="GO" id="GO:0005788">
    <property type="term" value="C:endoplasmic reticulum lumen"/>
    <property type="evidence" value="ECO:0007669"/>
    <property type="project" value="TreeGrafter"/>
</dbReference>
<dbReference type="SUPFAM" id="SSF52833">
    <property type="entry name" value="Thioredoxin-like"/>
    <property type="match status" value="1"/>
</dbReference>
<evidence type="ECO:0000313" key="3">
    <source>
        <dbReference type="EMBL" id="KIY61357.1"/>
    </source>
</evidence>
<dbReference type="Proteomes" id="UP000054007">
    <property type="component" value="Unassembled WGS sequence"/>
</dbReference>
<dbReference type="PRINTS" id="PR00421">
    <property type="entry name" value="THIOREDOXIN"/>
</dbReference>
<accession>A0A0D7AT22</accession>
<dbReference type="OrthoDB" id="427280at2759"/>
<sequence>MRRNETSIVAFVAPWCGHCQRLVPELSKAATALGGASFNPGSDASKPMIPAYAVDCDADENKALCGEMGVQGFPTVKIFPRGKYGGALDYNDERSAAAIAKTVRTKVPGKVDKVHLKHKVEEGGGGGHEGWKKVKGKGKGAGDENTIHAVLLQSPHKNNGKPPLMWKVLATTFGEHNIRFGIDTTTFADNAASASDNARDKEKKVKENWEKDSEVWVYAKGELLGEGRGRAVKWDGKKQI</sequence>
<evidence type="ECO:0000256" key="1">
    <source>
        <dbReference type="SAM" id="MobiDB-lite"/>
    </source>
</evidence>
<dbReference type="PROSITE" id="PS51352">
    <property type="entry name" value="THIOREDOXIN_2"/>
    <property type="match status" value="1"/>
</dbReference>
<name>A0A0D7AT22_9AGAR</name>
<feature type="region of interest" description="Disordered" evidence="1">
    <location>
        <begin position="120"/>
        <end position="141"/>
    </location>
</feature>
<evidence type="ECO:0000313" key="4">
    <source>
        <dbReference type="Proteomes" id="UP000054007"/>
    </source>
</evidence>
<keyword evidence="4" id="KW-1185">Reference proteome</keyword>
<dbReference type="Gene3D" id="3.40.30.10">
    <property type="entry name" value="Glutaredoxin"/>
    <property type="match status" value="1"/>
</dbReference>
<dbReference type="AlphaFoldDB" id="A0A0D7AT22"/>
<protein>
    <submittedName>
        <fullName evidence="3">Thioredoxin-like protein</fullName>
    </submittedName>
</protein>